<dbReference type="InterPro" id="IPR036910">
    <property type="entry name" value="HMG_box_dom_sf"/>
</dbReference>
<reference evidence="12" key="1">
    <citation type="journal article" date="2023" name="G3 (Bethesda)">
        <title>Whole genome assembly and annotation of the endangered Caribbean coral Acropora cervicornis.</title>
        <authorList>
            <person name="Selwyn J.D."/>
            <person name="Vollmer S.V."/>
        </authorList>
    </citation>
    <scope>NUCLEOTIDE SEQUENCE</scope>
    <source>
        <strain evidence="12">K2</strain>
    </source>
</reference>
<feature type="domain" description="PHD-type" evidence="11">
    <location>
        <begin position="807"/>
        <end position="857"/>
    </location>
</feature>
<feature type="compositionally biased region" description="Basic residues" evidence="10">
    <location>
        <begin position="690"/>
        <end position="708"/>
    </location>
</feature>
<evidence type="ECO:0000256" key="2">
    <source>
        <dbReference type="ARBA" id="ARBA00022723"/>
    </source>
</evidence>
<keyword evidence="8" id="KW-0539">Nucleus</keyword>
<feature type="compositionally biased region" description="Basic residues" evidence="10">
    <location>
        <begin position="74"/>
        <end position="89"/>
    </location>
</feature>
<keyword evidence="3" id="KW-0677">Repeat</keyword>
<dbReference type="GO" id="GO:0008270">
    <property type="term" value="F:zinc ion binding"/>
    <property type="evidence" value="ECO:0007669"/>
    <property type="project" value="UniProtKB-KW"/>
</dbReference>
<evidence type="ECO:0000256" key="6">
    <source>
        <dbReference type="ARBA" id="ARBA00023015"/>
    </source>
</evidence>
<feature type="compositionally biased region" description="Polar residues" evidence="10">
    <location>
        <begin position="1248"/>
        <end position="1261"/>
    </location>
</feature>
<feature type="compositionally biased region" description="Basic residues" evidence="10">
    <location>
        <begin position="672"/>
        <end position="683"/>
    </location>
</feature>
<evidence type="ECO:0000256" key="3">
    <source>
        <dbReference type="ARBA" id="ARBA00022737"/>
    </source>
</evidence>
<feature type="region of interest" description="Disordered" evidence="10">
    <location>
        <begin position="647"/>
        <end position="740"/>
    </location>
</feature>
<comment type="caution">
    <text evidence="12">The sequence shown here is derived from an EMBL/GenBank/DDBJ whole genome shotgun (WGS) entry which is preliminary data.</text>
</comment>
<protein>
    <submittedName>
        <fullName evidence="12">Histone-lysine N-methyltransferase 2C</fullName>
    </submittedName>
</protein>
<proteinExistence type="predicted"/>
<gene>
    <name evidence="12" type="ORF">P5673_014811</name>
</gene>
<dbReference type="Gene3D" id="3.30.40.10">
    <property type="entry name" value="Zinc/RING finger domain, C3HC4 (zinc finger)"/>
    <property type="match status" value="4"/>
</dbReference>
<dbReference type="PANTHER" id="PTHR45888:SF6">
    <property type="entry name" value="HL01030P-RELATED"/>
    <property type="match status" value="1"/>
</dbReference>
<dbReference type="GO" id="GO:0003713">
    <property type="term" value="F:transcription coactivator activity"/>
    <property type="evidence" value="ECO:0007669"/>
    <property type="project" value="TreeGrafter"/>
</dbReference>
<evidence type="ECO:0000259" key="11">
    <source>
        <dbReference type="PROSITE" id="PS50016"/>
    </source>
</evidence>
<feature type="compositionally biased region" description="Low complexity" evidence="10">
    <location>
        <begin position="94"/>
        <end position="104"/>
    </location>
</feature>
<dbReference type="SMART" id="SM00249">
    <property type="entry name" value="PHD"/>
    <property type="match status" value="5"/>
</dbReference>
<dbReference type="PANTHER" id="PTHR45888">
    <property type="entry name" value="HL01030P-RELATED"/>
    <property type="match status" value="1"/>
</dbReference>
<dbReference type="GO" id="GO:0045944">
    <property type="term" value="P:positive regulation of transcription by RNA polymerase II"/>
    <property type="evidence" value="ECO:0007669"/>
    <property type="project" value="TreeGrafter"/>
</dbReference>
<dbReference type="CDD" id="cd15512">
    <property type="entry name" value="PHD4_KMT2C_like"/>
    <property type="match status" value="1"/>
</dbReference>
<dbReference type="Proteomes" id="UP001249851">
    <property type="component" value="Unassembled WGS sequence"/>
</dbReference>
<dbReference type="InterPro" id="IPR001965">
    <property type="entry name" value="Znf_PHD"/>
</dbReference>
<comment type="subcellular location">
    <subcellularLocation>
        <location evidence="1">Nucleus</location>
    </subcellularLocation>
</comment>
<dbReference type="Gene3D" id="2.60.120.650">
    <property type="entry name" value="Cupin"/>
    <property type="match status" value="1"/>
</dbReference>
<dbReference type="InterPro" id="IPR011011">
    <property type="entry name" value="Znf_FYVE_PHD"/>
</dbReference>
<feature type="domain" description="PHD-type" evidence="11">
    <location>
        <begin position="452"/>
        <end position="510"/>
    </location>
</feature>
<feature type="compositionally biased region" description="Polar residues" evidence="10">
    <location>
        <begin position="1150"/>
        <end position="1166"/>
    </location>
</feature>
<dbReference type="CDD" id="cd21997">
    <property type="entry name" value="HMG_KMT2C-like"/>
    <property type="match status" value="1"/>
</dbReference>
<evidence type="ECO:0000313" key="12">
    <source>
        <dbReference type="EMBL" id="KAK2562068.1"/>
    </source>
</evidence>
<feature type="region of interest" description="Disordered" evidence="10">
    <location>
        <begin position="1353"/>
        <end position="1394"/>
    </location>
</feature>
<sequence>MADVRCSVQCAMDEISTTYRHDLNVKGSIGRTKRGPGRPRITDSQLLCPYPSSPLTPDSEESFLMSIREEGRSARARNRPKPQPAKKTRVNAQSKLKSPLKSSPIGSCTERNRDKHDYDLQHGNMMEMSSYSVQALDGSGQPLYDSLTSDGPGFSNRTTAPVEDHELYAPTPGFDPSKKLQNRHNRTNSGCDLLRNTLDVDPLDTGQLIEDPPDPQPVVTRRGPGRPPGRGRRKGIVVVGLPLRTGSQELTIDKTTFGTTREKDLGDVFEEDGFTWAHHCCASWSEGVSQTDSYDLINVDKAVVKALSEIIELVCFILSSDAVIAIGLGQVWSVSFHGALEVKLSVSSVGKPKTLKNRFSAQVVGDTIMVVAWSPRQPGNDSKMLVCDLCDTGYHTFCLDPPMSTIPKTGWKCLSCRRCEDCGSNTPGGGPTSRWHHNFSVCDSCYQQRNKGLFCPLCGRAYRQFTDVAMVQCLSCEKWIHASCDHIDKEDYQKYNSKDLPYICPRCKPKKGSIQLLDTNNGIELAFNNPPSDVDVSLDYPHEDKRTLTIAAGRSSPCNMDEDLLLPSNPDDLNPLRDFDSSLDVTDTETIPIPNLVNMELEKLALGEKLPLDVEMEVVVKPDNELEMLVAPDLPDTLPSFSVMDRHLSQPKAPTPNYYHHRNSYITPPKVAGKRKFSGKIKTKASGTPARKKSKHGKPGRPPNKLKNKAAPQASPGKENLPNTVNTVDQPNQEEESESLHTTLVLFSAGDEFTSKQDMCLCCGSFGKGPEGQLITCSQCGQAYHPYCVGVKVNKVILTKGWRCLDCTLCEGCGKGSDEARLLLCDSCDISYHTYCLDPPLGHVPQGGWKCKWCVTCVDCGATTPGVGCQWMSNYTQCGPCASKATCPVCKIKYNTNDLMIQCVHCERWLHGSCDGLVNEEELDQAADHGYHCLYCRPKTKQTLVGVSGPPSPRATALHHYRPQSAQDTSPLPSGKPLHPCQHQNNSFREVKLSAHFNKVQMSESVSGNNIELTESGVQHMNRLKLPPGGMRRRVIKSKVKPKKFGLPISPIEKNSFAGHMEDKDIIFNKALEGDGDGKMVSDMAHDLEHHSFFSSKVGRPRQSGGGRPGVGGFVLHGRGSGGRKFLGRGVRGGIKKKGLGLSRGPCLNNGGNQQSQATFSSGLSVPSIGSKQSTFNHVETSLHQGSNDSWADSSDENCINDVYPKWMQEAFFGKDLLDALGRDKRSRHGNKTPSSPSEDEDKANKDQFASQQGTVPQEQRSAFVGTRQVPYQMVSPNEQHHPQHPRQLLQQPGYPRGDHNTTQKQQSGLSLNGQDIWQQQSVGADPFQSHELNLTEEVPNPDALYKSLDMLSDDLQNGPSQLSNQQGSPAVSSQPHAVSSWNQSQPRPQGTDLDILAGDILPHVDGQEVEEIFAGIEREMTNREFTFLDGEIGNDVTNPPDQFAPSVSNPAASYQADQHPIGAFNQAATNQAYNYGPSHFQAVPGAGGYQQGAQNHLDGFSNSVVPGQLGFDQNNTFPRQGDIELDDFPRERRRPPSPRVDPLKQQQKWEEDEKLGAMATISPVLYANLEHVNLKQEYPDWTNRYRAIARLWRKLSVEQREPYRLKARDNRVKLKDQGKRVSITLPAV</sequence>
<evidence type="ECO:0000256" key="9">
    <source>
        <dbReference type="PROSITE-ProRule" id="PRU00146"/>
    </source>
</evidence>
<feature type="region of interest" description="Disordered" evidence="10">
    <location>
        <begin position="1277"/>
        <end position="1311"/>
    </location>
</feature>
<dbReference type="InterPro" id="IPR019787">
    <property type="entry name" value="Znf_PHD-finger"/>
</dbReference>
<dbReference type="CDD" id="cd15514">
    <property type="entry name" value="PHD6_KMT2C_like"/>
    <property type="match status" value="1"/>
</dbReference>
<feature type="compositionally biased region" description="Polar residues" evidence="10">
    <location>
        <begin position="1509"/>
        <end position="1519"/>
    </location>
</feature>
<feature type="region of interest" description="Disordered" evidence="10">
    <location>
        <begin position="27"/>
        <end position="59"/>
    </location>
</feature>
<keyword evidence="5" id="KW-0862">Zinc</keyword>
<accession>A0AAD9V5J3</accession>
<dbReference type="InterPro" id="IPR013083">
    <property type="entry name" value="Znf_RING/FYVE/PHD"/>
</dbReference>
<evidence type="ECO:0000256" key="7">
    <source>
        <dbReference type="ARBA" id="ARBA00023163"/>
    </source>
</evidence>
<dbReference type="CDD" id="cd15513">
    <property type="entry name" value="PHD5_KMT2C_like"/>
    <property type="match status" value="1"/>
</dbReference>
<evidence type="ECO:0000256" key="10">
    <source>
        <dbReference type="SAM" id="MobiDB-lite"/>
    </source>
</evidence>
<keyword evidence="4 9" id="KW-0863">Zinc-finger</keyword>
<feature type="compositionally biased region" description="Polar residues" evidence="10">
    <location>
        <begin position="721"/>
        <end position="731"/>
    </location>
</feature>
<evidence type="ECO:0000256" key="1">
    <source>
        <dbReference type="ARBA" id="ARBA00004123"/>
    </source>
</evidence>
<keyword evidence="2" id="KW-0479">Metal-binding</keyword>
<dbReference type="GO" id="GO:0042800">
    <property type="term" value="F:histone H3K4 methyltransferase activity"/>
    <property type="evidence" value="ECO:0007669"/>
    <property type="project" value="TreeGrafter"/>
</dbReference>
<dbReference type="SUPFAM" id="SSF57903">
    <property type="entry name" value="FYVE/PHD zinc finger"/>
    <property type="match status" value="5"/>
</dbReference>
<keyword evidence="13" id="KW-1185">Reference proteome</keyword>
<feature type="domain" description="PHD-type" evidence="11">
    <location>
        <begin position="757"/>
        <end position="810"/>
    </location>
</feature>
<dbReference type="Gene3D" id="1.10.30.10">
    <property type="entry name" value="High mobility group box domain"/>
    <property type="match status" value="1"/>
</dbReference>
<feature type="region of interest" description="Disordered" evidence="10">
    <location>
        <begin position="172"/>
        <end position="233"/>
    </location>
</feature>
<feature type="region of interest" description="Disordered" evidence="10">
    <location>
        <begin position="1146"/>
        <end position="1166"/>
    </location>
</feature>
<feature type="region of interest" description="Disordered" evidence="10">
    <location>
        <begin position="1509"/>
        <end position="1550"/>
    </location>
</feature>
<dbReference type="PROSITE" id="PS50016">
    <property type="entry name" value="ZF_PHD_2"/>
    <property type="match status" value="4"/>
</dbReference>
<evidence type="ECO:0000313" key="13">
    <source>
        <dbReference type="Proteomes" id="UP001249851"/>
    </source>
</evidence>
<dbReference type="GO" id="GO:0044666">
    <property type="term" value="C:MLL3/4 complex"/>
    <property type="evidence" value="ECO:0007669"/>
    <property type="project" value="TreeGrafter"/>
</dbReference>
<evidence type="ECO:0000256" key="4">
    <source>
        <dbReference type="ARBA" id="ARBA00022771"/>
    </source>
</evidence>
<keyword evidence="6" id="KW-0805">Transcription regulation</keyword>
<keyword evidence="7" id="KW-0804">Transcription</keyword>
<evidence type="ECO:0000256" key="5">
    <source>
        <dbReference type="ARBA" id="ARBA00022833"/>
    </source>
</evidence>
<name>A0AAD9V5J3_ACRCE</name>
<organism evidence="12 13">
    <name type="scientific">Acropora cervicornis</name>
    <name type="common">Staghorn coral</name>
    <dbReference type="NCBI Taxonomy" id="6130"/>
    <lineage>
        <taxon>Eukaryota</taxon>
        <taxon>Metazoa</taxon>
        <taxon>Cnidaria</taxon>
        <taxon>Anthozoa</taxon>
        <taxon>Hexacorallia</taxon>
        <taxon>Scleractinia</taxon>
        <taxon>Astrocoeniina</taxon>
        <taxon>Acroporidae</taxon>
        <taxon>Acropora</taxon>
    </lineage>
</organism>
<dbReference type="EMBL" id="JARQWQ010000030">
    <property type="protein sequence ID" value="KAK2562068.1"/>
    <property type="molecule type" value="Genomic_DNA"/>
</dbReference>
<feature type="region of interest" description="Disordered" evidence="10">
    <location>
        <begin position="1223"/>
        <end position="1263"/>
    </location>
</feature>
<feature type="region of interest" description="Disordered" evidence="10">
    <location>
        <begin position="71"/>
        <end position="115"/>
    </location>
</feature>
<feature type="compositionally biased region" description="Polar residues" evidence="10">
    <location>
        <begin position="1355"/>
        <end position="1389"/>
    </location>
</feature>
<reference evidence="12" key="2">
    <citation type="journal article" date="2023" name="Science">
        <title>Genomic signatures of disease resistance in endangered staghorn corals.</title>
        <authorList>
            <person name="Vollmer S.V."/>
            <person name="Selwyn J.D."/>
            <person name="Despard B.A."/>
            <person name="Roesel C.L."/>
        </authorList>
    </citation>
    <scope>NUCLEOTIDE SEQUENCE</scope>
    <source>
        <strain evidence="12">K2</strain>
    </source>
</reference>
<evidence type="ECO:0000256" key="8">
    <source>
        <dbReference type="ARBA" id="ARBA00023242"/>
    </source>
</evidence>
<dbReference type="Pfam" id="PF00628">
    <property type="entry name" value="PHD"/>
    <property type="match status" value="4"/>
</dbReference>
<feature type="domain" description="PHD-type" evidence="11">
    <location>
        <begin position="884"/>
        <end position="939"/>
    </location>
</feature>